<dbReference type="EMBL" id="CCKQ01003798">
    <property type="protein sequence ID" value="CDW74938.1"/>
    <property type="molecule type" value="Genomic_DNA"/>
</dbReference>
<dbReference type="OrthoDB" id="8545473at2759"/>
<proteinExistence type="predicted"/>
<dbReference type="InParanoid" id="A0A078A0G1"/>
<dbReference type="SMART" id="SM00261">
    <property type="entry name" value="FU"/>
    <property type="match status" value="1"/>
</dbReference>
<dbReference type="InterPro" id="IPR052798">
    <property type="entry name" value="Giardia_VSA"/>
</dbReference>
<sequence>MDGYSNFFYCIKGYDGKLYQGLTTANDSYIQLNLIGLPLNQNKLFEVTISGVIQTVNGYSNVVTRTLKGKLQSLINVQWVSPDRALYDGINFHKDESMFYSFDMSLKQPKGSTIIITIPPILSFVNQFGQCSINEWFDCEKQSSGITSIHSYYLVRPKTTFEQGSYFTYVKTTEFVIMTTSLDFQMYMIGGALVQIKLSSGTVVSKQSSTIDLLSLSDNKASLCSNHLTRTDFGLSSSGTFSEIKLHSKILNKQRQQQIQIICDFYDGQFQVRINNASYYTIQSSQYYFNEIFEQGFNDFYVHGIAQSSQTNPNFQCSIAGNCLTRDQLFYPQRSTQVNMPFNANNNPHEILYNLTQTAVDRETNIDCVPAQYFQSPNYIPCLFMGGKGQLTSTKISNYGLEFSGTNQGLFSGPYKIFRLDRVWSYMFEFYLFDEKNKQSIINRYNPNMWAHSYNERGEYLENKKVQVAYRQDDSESNYNIYGNRLDFSAPFAGIMRFIQLENDLTLINEELLTYFTKNCKGACSQCRINEMRALPQTFPSDLDGTCLDQYAGQEYMNINFTQSLKIGINNHAASKRSRMLYEKYDLILGEDGKNDTQYPKKIGFQGFLFNGSSLVASKEYLTLPLSFTIEIWFKFTEIFPFADSVQPYNLLDFKQIQSQSSSSDYFRISFLNKNNDLQVRMLGQQKTFKTHLSQKSQVIGRWSFIGVSIMNLRKDQVKMCLNFPPIILDCSTKFTNVYHDSSKLYKMRIGENFRGIIRTIAILNWPKLEYHFKTQYKTNLDCKAQSKQSGCELCSTEYNGGECFPNCELNESPSTTYQECNPCIPMRYCKTCDDSVGVQFCSECADGSYLTPLTGCSPCHQRCKTCKGGFSHECLSCFEGFYLSKGQCIEICGDSKNYFDFQCDDGNIKNLDGQNIVHFYQLQLHQQLHCRGWVLLLWRYEFIS</sequence>
<dbReference type="PANTHER" id="PTHR23275">
    <property type="entry name" value="CABRIOLET.-RELATED"/>
    <property type="match status" value="1"/>
</dbReference>
<dbReference type="Gene3D" id="2.10.220.10">
    <property type="entry name" value="Hormone Receptor, Insulin-like Growth Factor Receptor 1, Chain A, domain 2"/>
    <property type="match status" value="1"/>
</dbReference>
<dbReference type="CDD" id="cd00064">
    <property type="entry name" value="FU"/>
    <property type="match status" value="1"/>
</dbReference>
<reference evidence="1 2" key="1">
    <citation type="submission" date="2014-06" db="EMBL/GenBank/DDBJ databases">
        <authorList>
            <person name="Swart Estienne"/>
        </authorList>
    </citation>
    <scope>NUCLEOTIDE SEQUENCE [LARGE SCALE GENOMIC DNA]</scope>
    <source>
        <strain evidence="1 2">130c</strain>
    </source>
</reference>
<keyword evidence="2" id="KW-1185">Reference proteome</keyword>
<dbReference type="SUPFAM" id="SSF57184">
    <property type="entry name" value="Growth factor receptor domain"/>
    <property type="match status" value="1"/>
</dbReference>
<dbReference type="AlphaFoldDB" id="A0A078A0G1"/>
<dbReference type="InterPro" id="IPR009030">
    <property type="entry name" value="Growth_fac_rcpt_cys_sf"/>
</dbReference>
<dbReference type="InterPro" id="IPR006212">
    <property type="entry name" value="Furin_repeat"/>
</dbReference>
<gene>
    <name evidence="1" type="primary">Contig6066.g6496</name>
    <name evidence="1" type="ORF">STYLEM_3922</name>
</gene>
<accession>A0A078A0G1</accession>
<evidence type="ECO:0000313" key="1">
    <source>
        <dbReference type="EMBL" id="CDW74938.1"/>
    </source>
</evidence>
<name>A0A078A0G1_STYLE</name>
<protein>
    <submittedName>
        <fullName evidence="1">Uncharacterized protein</fullName>
    </submittedName>
</protein>
<dbReference type="PANTHER" id="PTHR23275:SF100">
    <property type="entry name" value="EGF-LIKE DOMAIN-CONTAINING PROTEIN"/>
    <property type="match status" value="1"/>
</dbReference>
<dbReference type="Proteomes" id="UP000039865">
    <property type="component" value="Unassembled WGS sequence"/>
</dbReference>
<organism evidence="1 2">
    <name type="scientific">Stylonychia lemnae</name>
    <name type="common">Ciliate</name>
    <dbReference type="NCBI Taxonomy" id="5949"/>
    <lineage>
        <taxon>Eukaryota</taxon>
        <taxon>Sar</taxon>
        <taxon>Alveolata</taxon>
        <taxon>Ciliophora</taxon>
        <taxon>Intramacronucleata</taxon>
        <taxon>Spirotrichea</taxon>
        <taxon>Stichotrichia</taxon>
        <taxon>Sporadotrichida</taxon>
        <taxon>Oxytrichidae</taxon>
        <taxon>Stylonychinae</taxon>
        <taxon>Stylonychia</taxon>
    </lineage>
</organism>
<evidence type="ECO:0000313" key="2">
    <source>
        <dbReference type="Proteomes" id="UP000039865"/>
    </source>
</evidence>